<sequence length="432" mass="44445">MAAQGTGMDGRPRGRARWPRRHPLLTVLAALAVIVVTLGGTLLVRQHANQAQTAARQQALAPFYDVPGSAVAGPPGSVIRSEPLDFAPAGSRGWRLLFRSQDATGRPTVSSGMVFAPDGPTPAGGRPVLAWAHGTVGMGPACAPSRAQNPLSQLDPFLGAVLQQGWVVTAPDYAGLGTPGVLAYLIGAAEAHDVLNSVRAARSLAQAGAGTTLAIWGHSQGGQSSLFAAALAASYAPELRLVAAGAAAPAAEVVPLFRQQYDKAIVWAIGPEVAVAWPATYPGLAVSDVLTPVGLRAYQQTAHLCVVGAALQGIVRQDLLRQKFFGVDPTANPAWRAPLEANTAPLPPPGIPLLIAQGLADQVVLPDTTALLVQRYCAAGAPLTTFWDPGASHAQIATAAGPMFASWLADRTAGRPQQSSCGEPLPVTPASP</sequence>
<dbReference type="Proteomes" id="UP000612893">
    <property type="component" value="Unassembled WGS sequence"/>
</dbReference>
<comment type="caution">
    <text evidence="2">The sequence shown here is derived from an EMBL/GenBank/DDBJ whole genome shotgun (WGS) entry which is preliminary data.</text>
</comment>
<dbReference type="AlphaFoldDB" id="A0A934K6F7"/>
<keyword evidence="2" id="KW-0378">Hydrolase</keyword>
<evidence type="ECO:0000256" key="1">
    <source>
        <dbReference type="SAM" id="MobiDB-lite"/>
    </source>
</evidence>
<name>A0A934K6F7_9BACT</name>
<dbReference type="Pfam" id="PF03583">
    <property type="entry name" value="LIP"/>
    <property type="match status" value="1"/>
</dbReference>
<accession>A0A934K6F7</accession>
<dbReference type="PIRSF" id="PIRSF029171">
    <property type="entry name" value="Esterase_LipA"/>
    <property type="match status" value="1"/>
</dbReference>
<dbReference type="GO" id="GO:0004806">
    <property type="term" value="F:triacylglycerol lipase activity"/>
    <property type="evidence" value="ECO:0007669"/>
    <property type="project" value="InterPro"/>
</dbReference>
<dbReference type="PANTHER" id="PTHR34853">
    <property type="match status" value="1"/>
</dbReference>
<gene>
    <name evidence="2" type="ORF">JF922_00040</name>
</gene>
<dbReference type="EMBL" id="JAEKNR010000002">
    <property type="protein sequence ID" value="MBJ7596468.1"/>
    <property type="molecule type" value="Genomic_DNA"/>
</dbReference>
<evidence type="ECO:0000313" key="2">
    <source>
        <dbReference type="EMBL" id="MBJ7596468.1"/>
    </source>
</evidence>
<dbReference type="PANTHER" id="PTHR34853:SF1">
    <property type="entry name" value="LIPASE 5"/>
    <property type="match status" value="1"/>
</dbReference>
<protein>
    <submittedName>
        <fullName evidence="2">Alpha/beta hydrolase</fullName>
    </submittedName>
</protein>
<feature type="region of interest" description="Disordered" evidence="1">
    <location>
        <begin position="412"/>
        <end position="432"/>
    </location>
</feature>
<dbReference type="SUPFAM" id="SSF53474">
    <property type="entry name" value="alpha/beta-Hydrolases"/>
    <property type="match status" value="1"/>
</dbReference>
<dbReference type="InterPro" id="IPR029058">
    <property type="entry name" value="AB_hydrolase_fold"/>
</dbReference>
<proteinExistence type="predicted"/>
<reference evidence="2" key="1">
    <citation type="submission" date="2020-10" db="EMBL/GenBank/DDBJ databases">
        <title>Ca. Dormibacterota MAGs.</title>
        <authorList>
            <person name="Montgomery K."/>
        </authorList>
    </citation>
    <scope>NUCLEOTIDE SEQUENCE [LARGE SCALE GENOMIC DNA]</scope>
    <source>
        <strain evidence="2">SC8812_S17_10</strain>
    </source>
</reference>
<evidence type="ECO:0000313" key="3">
    <source>
        <dbReference type="Proteomes" id="UP000612893"/>
    </source>
</evidence>
<keyword evidence="3" id="KW-1185">Reference proteome</keyword>
<dbReference type="RefSeq" id="WP_338198303.1">
    <property type="nucleotide sequence ID" value="NZ_JAEKNR010000002.1"/>
</dbReference>
<dbReference type="GO" id="GO:0016042">
    <property type="term" value="P:lipid catabolic process"/>
    <property type="evidence" value="ECO:0007669"/>
    <property type="project" value="InterPro"/>
</dbReference>
<dbReference type="Gene3D" id="3.40.50.1820">
    <property type="entry name" value="alpha/beta hydrolase"/>
    <property type="match status" value="2"/>
</dbReference>
<organism evidence="2 3">
    <name type="scientific">Candidatus Nephthysia bennettiae</name>
    <dbReference type="NCBI Taxonomy" id="3127016"/>
    <lineage>
        <taxon>Bacteria</taxon>
        <taxon>Bacillati</taxon>
        <taxon>Candidatus Dormiibacterota</taxon>
        <taxon>Candidatus Dormibacteria</taxon>
        <taxon>Candidatus Dormibacterales</taxon>
        <taxon>Candidatus Dormibacteraceae</taxon>
        <taxon>Candidatus Nephthysia</taxon>
    </lineage>
</organism>
<dbReference type="InterPro" id="IPR005152">
    <property type="entry name" value="Lipase_secreted"/>
</dbReference>